<dbReference type="RefSeq" id="WP_301855720.1">
    <property type="nucleotide sequence ID" value="NZ_JAUJWU010000001.1"/>
</dbReference>
<evidence type="ECO:0000313" key="5">
    <source>
        <dbReference type="EMBL" id="MDN7245193.1"/>
    </source>
</evidence>
<evidence type="ECO:0000256" key="2">
    <source>
        <dbReference type="ARBA" id="ARBA00022679"/>
    </source>
</evidence>
<dbReference type="InterPro" id="IPR004381">
    <property type="entry name" value="Glycerate_kinase"/>
</dbReference>
<organism evidence="5 6">
    <name type="scientific">Planococcus shenhongbingii</name>
    <dbReference type="NCBI Taxonomy" id="3058398"/>
    <lineage>
        <taxon>Bacteria</taxon>
        <taxon>Bacillati</taxon>
        <taxon>Bacillota</taxon>
        <taxon>Bacilli</taxon>
        <taxon>Bacillales</taxon>
        <taxon>Caryophanaceae</taxon>
        <taxon>Planococcus</taxon>
    </lineage>
</organism>
<dbReference type="InterPro" id="IPR018193">
    <property type="entry name" value="Glyc_kinase_flavodox-like_fold"/>
</dbReference>
<dbReference type="NCBIfam" id="TIGR00045">
    <property type="entry name" value="glycerate kinase"/>
    <property type="match status" value="1"/>
</dbReference>
<dbReference type="EC" id="2.7.1.31" evidence="5"/>
<keyword evidence="3 4" id="KW-0418">Kinase</keyword>
<dbReference type="GO" id="GO:0008887">
    <property type="term" value="F:glycerate kinase activity"/>
    <property type="evidence" value="ECO:0007669"/>
    <property type="project" value="UniProtKB-EC"/>
</dbReference>
<reference evidence="5 6" key="1">
    <citation type="submission" date="2023-07" db="EMBL/GenBank/DDBJ databases">
        <title>Novel species in genus Planococcus.</title>
        <authorList>
            <person name="Ning S."/>
        </authorList>
    </citation>
    <scope>NUCLEOTIDE SEQUENCE [LARGE SCALE GENOMIC DNA]</scope>
    <source>
        <strain evidence="5 6">N017</strain>
    </source>
</reference>
<dbReference type="SUPFAM" id="SSF110738">
    <property type="entry name" value="Glycerate kinase I"/>
    <property type="match status" value="1"/>
</dbReference>
<dbReference type="PIRSF" id="PIRSF006078">
    <property type="entry name" value="GlxK"/>
    <property type="match status" value="1"/>
</dbReference>
<dbReference type="InterPro" id="IPR036129">
    <property type="entry name" value="Glycerate_kinase_sf"/>
</dbReference>
<dbReference type="EMBL" id="JAUJWU010000001">
    <property type="protein sequence ID" value="MDN7245193.1"/>
    <property type="molecule type" value="Genomic_DNA"/>
</dbReference>
<dbReference type="Proteomes" id="UP001172142">
    <property type="component" value="Unassembled WGS sequence"/>
</dbReference>
<name>A0ABT8NBC6_9BACL</name>
<dbReference type="PANTHER" id="PTHR21599">
    <property type="entry name" value="GLYCERATE KINASE"/>
    <property type="match status" value="1"/>
</dbReference>
<dbReference type="PANTHER" id="PTHR21599:SF0">
    <property type="entry name" value="GLYCERATE KINASE"/>
    <property type="match status" value="1"/>
</dbReference>
<evidence type="ECO:0000256" key="4">
    <source>
        <dbReference type="PIRNR" id="PIRNR006078"/>
    </source>
</evidence>
<evidence type="ECO:0000256" key="1">
    <source>
        <dbReference type="ARBA" id="ARBA00006284"/>
    </source>
</evidence>
<sequence>MKVLIAIDSFKGSLSSIEASRAVDLGIKEVFPQAEIVKLPLADGGEGTVEALLHAVGGDSIDTTVVGPLSAPKKAQYGILTNGNTAVIEVAEACGLAHIPVDQRNPLLATTFGVGQLILDAIEKGCREFIIGLGGSATNDGGVGMLQALGFRFLDEENREVGRGGKELKKIRSVDLSQVIPELATCHFRIACDVNNVLYGPTGAAPIFGPQKGATPEMVESLDAGLKNFAEVVWEQLGIDLQNLPGAGAAGGLGAAFSGFLQADLESGIELILELTAMEEKMQGVDFVITGEGKLDDQTAMGKAPLGVAQLAAKKGIPVIALAGAVPADASILNGLGITSCFSILNAPMSLEEAMNSEVAFNNLRGTAKQLFGLVQGVIKKEGNLQNR</sequence>
<accession>A0ABT8NBC6</accession>
<comment type="similarity">
    <text evidence="1 4">Belongs to the glycerate kinase type-1 family.</text>
</comment>
<evidence type="ECO:0000313" key="6">
    <source>
        <dbReference type="Proteomes" id="UP001172142"/>
    </source>
</evidence>
<keyword evidence="6" id="KW-1185">Reference proteome</keyword>
<gene>
    <name evidence="5" type="ORF">QWY13_06740</name>
</gene>
<keyword evidence="2 4" id="KW-0808">Transferase</keyword>
<protein>
    <submittedName>
        <fullName evidence="5">Glycerate kinase</fullName>
        <ecNumber evidence="5">2.7.1.31</ecNumber>
    </submittedName>
</protein>
<proteinExistence type="inferred from homology"/>
<dbReference type="Gene3D" id="3.90.1510.10">
    <property type="entry name" value="Glycerate kinase, domain 2"/>
    <property type="match status" value="1"/>
</dbReference>
<dbReference type="Pfam" id="PF02595">
    <property type="entry name" value="Gly_kinase"/>
    <property type="match status" value="1"/>
</dbReference>
<comment type="caution">
    <text evidence="5">The sequence shown here is derived from an EMBL/GenBank/DDBJ whole genome shotgun (WGS) entry which is preliminary data.</text>
</comment>
<dbReference type="Gene3D" id="3.40.50.10350">
    <property type="entry name" value="Glycerate kinase, domain 1"/>
    <property type="match status" value="1"/>
</dbReference>
<dbReference type="InterPro" id="IPR018197">
    <property type="entry name" value="Glycerate_kinase_RE-like"/>
</dbReference>
<evidence type="ECO:0000256" key="3">
    <source>
        <dbReference type="ARBA" id="ARBA00022777"/>
    </source>
</evidence>